<proteinExistence type="predicted"/>
<gene>
    <name evidence="1" type="ORF">C7446_2584</name>
</gene>
<accession>A0A420WUR0</accession>
<reference evidence="1 2" key="1">
    <citation type="submission" date="2018-10" db="EMBL/GenBank/DDBJ databases">
        <title>Genomic Encyclopedia of Type Strains, Phase IV (KMG-IV): sequencing the most valuable type-strain genomes for metagenomic binning, comparative biology and taxonomic classification.</title>
        <authorList>
            <person name="Goeker M."/>
        </authorList>
    </citation>
    <scope>NUCLEOTIDE SEQUENCE [LARGE SCALE GENOMIC DNA]</scope>
    <source>
        <strain evidence="1 2">DSM 23229</strain>
    </source>
</reference>
<dbReference type="EMBL" id="RBIN01000007">
    <property type="protein sequence ID" value="RKQ97164.1"/>
    <property type="molecule type" value="Genomic_DNA"/>
</dbReference>
<evidence type="ECO:0000313" key="1">
    <source>
        <dbReference type="EMBL" id="RKQ97164.1"/>
    </source>
</evidence>
<keyword evidence="2" id="KW-1185">Reference proteome</keyword>
<sequence>MADDTTVDQQQLQATLNEAWQKVRDIIKAQLGTIQIGENQALGVLSTIDTLAEAPVGDQATLLQTIGLGMLTDAINGEASDVRSALGLGALAQLAQLSDAKVGDGNALVSAIIEAMTNGNADFRTLLGLGSAATYSDSRYPKLSGGAAANFGAMPRVDGAYIIETGTTQNGRYTKFSDRTLICTIDKYVCAALDGYRFGGLWGFPAMFALPPSLSYSFISPTGSVNDPFSGTGLSTYNSIFLTSSLSEATASLRIWYAGGDAETSDTITVTMTATGYWK</sequence>
<organism evidence="1 2">
    <name type="scientific">Kushneria sinocarnis</name>
    <dbReference type="NCBI Taxonomy" id="595502"/>
    <lineage>
        <taxon>Bacteria</taxon>
        <taxon>Pseudomonadati</taxon>
        <taxon>Pseudomonadota</taxon>
        <taxon>Gammaproteobacteria</taxon>
        <taxon>Oceanospirillales</taxon>
        <taxon>Halomonadaceae</taxon>
        <taxon>Kushneria</taxon>
    </lineage>
</organism>
<dbReference type="OrthoDB" id="6184186at2"/>
<protein>
    <submittedName>
        <fullName evidence="1">Uncharacterized protein</fullName>
    </submittedName>
</protein>
<dbReference type="RefSeq" id="WP_121173496.1">
    <property type="nucleotide sequence ID" value="NZ_RBIN01000007.1"/>
</dbReference>
<comment type="caution">
    <text evidence="1">The sequence shown here is derived from an EMBL/GenBank/DDBJ whole genome shotgun (WGS) entry which is preliminary data.</text>
</comment>
<name>A0A420WUR0_9GAMM</name>
<dbReference type="Proteomes" id="UP000281975">
    <property type="component" value="Unassembled WGS sequence"/>
</dbReference>
<evidence type="ECO:0000313" key="2">
    <source>
        <dbReference type="Proteomes" id="UP000281975"/>
    </source>
</evidence>
<dbReference type="AlphaFoldDB" id="A0A420WUR0"/>